<comment type="caution">
    <text evidence="2">The sequence shown here is derived from an EMBL/GenBank/DDBJ whole genome shotgun (WGS) entry which is preliminary data.</text>
</comment>
<gene>
    <name evidence="2" type="ORF">CSA56_04815</name>
</gene>
<dbReference type="AlphaFoldDB" id="A0A2G6KI26"/>
<evidence type="ECO:0000313" key="2">
    <source>
        <dbReference type="EMBL" id="PIE35304.1"/>
    </source>
</evidence>
<evidence type="ECO:0000259" key="1">
    <source>
        <dbReference type="Pfam" id="PF13649"/>
    </source>
</evidence>
<dbReference type="Gene3D" id="3.40.50.150">
    <property type="entry name" value="Vaccinia Virus protein VP39"/>
    <property type="match status" value="1"/>
</dbReference>
<dbReference type="InterPro" id="IPR041698">
    <property type="entry name" value="Methyltransf_25"/>
</dbReference>
<dbReference type="Proteomes" id="UP000230821">
    <property type="component" value="Unassembled WGS sequence"/>
</dbReference>
<organism evidence="2 3">
    <name type="scientific">candidate division KSB3 bacterium</name>
    <dbReference type="NCBI Taxonomy" id="2044937"/>
    <lineage>
        <taxon>Bacteria</taxon>
        <taxon>candidate division KSB3</taxon>
    </lineage>
</organism>
<dbReference type="SUPFAM" id="SSF53335">
    <property type="entry name" value="S-adenosyl-L-methionine-dependent methyltransferases"/>
    <property type="match status" value="1"/>
</dbReference>
<feature type="non-terminal residue" evidence="2">
    <location>
        <position position="185"/>
    </location>
</feature>
<feature type="domain" description="Methyltransferase" evidence="1">
    <location>
        <begin position="44"/>
        <end position="134"/>
    </location>
</feature>
<dbReference type="EMBL" id="PDSK01000048">
    <property type="protein sequence ID" value="PIE35304.1"/>
    <property type="molecule type" value="Genomic_DNA"/>
</dbReference>
<evidence type="ECO:0000313" key="3">
    <source>
        <dbReference type="Proteomes" id="UP000230821"/>
    </source>
</evidence>
<proteinExistence type="predicted"/>
<sequence>MKKRKDYGYNERLFSSGLRKYLHLSRFYWLSKWVNQFVPPNPRVLEVGCFDGKAIQYLPTTPKKYLGLDANWEGGLELARERWQHESQFEFRVCHSPDEMGISGNMFDISICMDTLEHVPPDIVEPYLEQISKATTQYVFITVPNEKGIVFFFKYLIKKICSGDVQSYTIHEVINATLGRMDKVA</sequence>
<dbReference type="Pfam" id="PF13649">
    <property type="entry name" value="Methyltransf_25"/>
    <property type="match status" value="1"/>
</dbReference>
<protein>
    <recommendedName>
        <fullName evidence="1">Methyltransferase domain-containing protein</fullName>
    </recommendedName>
</protein>
<reference evidence="2 3" key="1">
    <citation type="submission" date="2017-10" db="EMBL/GenBank/DDBJ databases">
        <title>Novel microbial diversity and functional potential in the marine mammal oral microbiome.</title>
        <authorList>
            <person name="Dudek N.K."/>
            <person name="Sun C.L."/>
            <person name="Burstein D."/>
            <person name="Kantor R.S."/>
            <person name="Aliaga Goltsman D.S."/>
            <person name="Bik E.M."/>
            <person name="Thomas B.C."/>
            <person name="Banfield J.F."/>
            <person name="Relman D.A."/>
        </authorList>
    </citation>
    <scope>NUCLEOTIDE SEQUENCE [LARGE SCALE GENOMIC DNA]</scope>
    <source>
        <strain evidence="2">DOLJORAL78_47_16</strain>
    </source>
</reference>
<dbReference type="InterPro" id="IPR029063">
    <property type="entry name" value="SAM-dependent_MTases_sf"/>
</dbReference>
<name>A0A2G6KI26_9BACT</name>
<accession>A0A2G6KI26</accession>